<protein>
    <recommendedName>
        <fullName evidence="1">RNase H type-1 domain-containing protein</fullName>
    </recommendedName>
</protein>
<evidence type="ECO:0000313" key="2">
    <source>
        <dbReference type="EMBL" id="KAI9180541.1"/>
    </source>
</evidence>
<dbReference type="EMBL" id="JAJSOW010000101">
    <property type="protein sequence ID" value="KAI9180541.1"/>
    <property type="molecule type" value="Genomic_DNA"/>
</dbReference>
<dbReference type="InterPro" id="IPR012337">
    <property type="entry name" value="RNaseH-like_sf"/>
</dbReference>
<name>A0AAD5IXM6_ACENE</name>
<reference evidence="2" key="2">
    <citation type="submission" date="2023-02" db="EMBL/GenBank/DDBJ databases">
        <authorList>
            <person name="Swenson N.G."/>
            <person name="Wegrzyn J.L."/>
            <person name="Mcevoy S.L."/>
        </authorList>
    </citation>
    <scope>NUCLEOTIDE SEQUENCE</scope>
    <source>
        <strain evidence="2">91603</strain>
        <tissue evidence="2">Leaf</tissue>
    </source>
</reference>
<dbReference type="PANTHER" id="PTHR48475:SF2">
    <property type="entry name" value="RIBONUCLEASE H"/>
    <property type="match status" value="1"/>
</dbReference>
<evidence type="ECO:0000313" key="3">
    <source>
        <dbReference type="Proteomes" id="UP001064489"/>
    </source>
</evidence>
<dbReference type="GO" id="GO:0004523">
    <property type="term" value="F:RNA-DNA hybrid ribonuclease activity"/>
    <property type="evidence" value="ECO:0007669"/>
    <property type="project" value="InterPro"/>
</dbReference>
<proteinExistence type="predicted"/>
<comment type="caution">
    <text evidence="2">The sequence shown here is derived from an EMBL/GenBank/DDBJ whole genome shotgun (WGS) entry which is preliminary data.</text>
</comment>
<dbReference type="InterPro" id="IPR036397">
    <property type="entry name" value="RNaseH_sf"/>
</dbReference>
<dbReference type="InterPro" id="IPR002156">
    <property type="entry name" value="RNaseH_domain"/>
</dbReference>
<evidence type="ECO:0000259" key="1">
    <source>
        <dbReference type="Pfam" id="PF13456"/>
    </source>
</evidence>
<reference evidence="2" key="1">
    <citation type="journal article" date="2022" name="Plant J.">
        <title>Strategies of tolerance reflected in two North American maple genomes.</title>
        <authorList>
            <person name="McEvoy S.L."/>
            <person name="Sezen U.U."/>
            <person name="Trouern-Trend A."/>
            <person name="McMahon S.M."/>
            <person name="Schaberg P.G."/>
            <person name="Yang J."/>
            <person name="Wegrzyn J.L."/>
            <person name="Swenson N.G."/>
        </authorList>
    </citation>
    <scope>NUCLEOTIDE SEQUENCE</scope>
    <source>
        <strain evidence="2">91603</strain>
    </source>
</reference>
<feature type="domain" description="RNase H type-1" evidence="1">
    <location>
        <begin position="74"/>
        <end position="135"/>
    </location>
</feature>
<dbReference type="AlphaFoldDB" id="A0AAD5IXM6"/>
<keyword evidence="3" id="KW-1185">Reference proteome</keyword>
<dbReference type="PANTHER" id="PTHR48475">
    <property type="entry name" value="RIBONUCLEASE H"/>
    <property type="match status" value="1"/>
</dbReference>
<dbReference type="Pfam" id="PF13456">
    <property type="entry name" value="RVT_3"/>
    <property type="match status" value="1"/>
</dbReference>
<dbReference type="GO" id="GO:0003676">
    <property type="term" value="F:nucleic acid binding"/>
    <property type="evidence" value="ECO:0007669"/>
    <property type="project" value="InterPro"/>
</dbReference>
<accession>A0AAD5IXM6</accession>
<sequence length="180" mass="20411">MPDVSGRLVLWTLELTQYDIKYKSRMTIKAQALADFVGEFSMVSDQETISNTVLELESREWPFDNKTWTLFEFRATNNEAKYEALLAEMKVAEELGADFLLVKSDSKLVVNQVSRLYHANGDNMISYLKQVQKAIGIRLHLYGFVPFVGVKLRGLNVSMPSSNSGDSYEITNTSVQSAYF</sequence>
<dbReference type="SUPFAM" id="SSF53098">
    <property type="entry name" value="Ribonuclease H-like"/>
    <property type="match status" value="1"/>
</dbReference>
<dbReference type="Proteomes" id="UP001064489">
    <property type="component" value="Chromosome 4"/>
</dbReference>
<organism evidence="2 3">
    <name type="scientific">Acer negundo</name>
    <name type="common">Box elder</name>
    <dbReference type="NCBI Taxonomy" id="4023"/>
    <lineage>
        <taxon>Eukaryota</taxon>
        <taxon>Viridiplantae</taxon>
        <taxon>Streptophyta</taxon>
        <taxon>Embryophyta</taxon>
        <taxon>Tracheophyta</taxon>
        <taxon>Spermatophyta</taxon>
        <taxon>Magnoliopsida</taxon>
        <taxon>eudicotyledons</taxon>
        <taxon>Gunneridae</taxon>
        <taxon>Pentapetalae</taxon>
        <taxon>rosids</taxon>
        <taxon>malvids</taxon>
        <taxon>Sapindales</taxon>
        <taxon>Sapindaceae</taxon>
        <taxon>Hippocastanoideae</taxon>
        <taxon>Acereae</taxon>
        <taxon>Acer</taxon>
    </lineage>
</organism>
<dbReference type="Gene3D" id="3.30.420.10">
    <property type="entry name" value="Ribonuclease H-like superfamily/Ribonuclease H"/>
    <property type="match status" value="1"/>
</dbReference>
<gene>
    <name evidence="2" type="ORF">LWI28_005866</name>
</gene>